<comment type="similarity">
    <text evidence="2">Belongs to the YkuD family.</text>
</comment>
<dbReference type="GO" id="GO:0016757">
    <property type="term" value="F:glycosyltransferase activity"/>
    <property type="evidence" value="ECO:0007669"/>
    <property type="project" value="UniProtKB-KW"/>
</dbReference>
<name>A0A934IBD9_9RHOB</name>
<proteinExistence type="inferred from homology"/>
<dbReference type="PANTHER" id="PTHR30582:SF24">
    <property type="entry name" value="L,D-TRANSPEPTIDASE ERFK_SRFK-RELATED"/>
    <property type="match status" value="1"/>
</dbReference>
<dbReference type="GO" id="GO:0071972">
    <property type="term" value="F:peptidoglycan L,D-transpeptidase activity"/>
    <property type="evidence" value="ECO:0007669"/>
    <property type="project" value="TreeGrafter"/>
</dbReference>
<dbReference type="InterPro" id="IPR005490">
    <property type="entry name" value="LD_TPept_cat_dom"/>
</dbReference>
<gene>
    <name evidence="12" type="ORF">ILP92_14725</name>
</gene>
<dbReference type="RefSeq" id="WP_198917174.1">
    <property type="nucleotide sequence ID" value="NZ_JAEKPD010000015.1"/>
</dbReference>
<feature type="chain" id="PRO_5037817919" evidence="10">
    <location>
        <begin position="21"/>
        <end position="231"/>
    </location>
</feature>
<dbReference type="AlphaFoldDB" id="A0A934IBD9"/>
<evidence type="ECO:0000313" key="13">
    <source>
        <dbReference type="Proteomes" id="UP000642488"/>
    </source>
</evidence>
<dbReference type="EMBL" id="JAEKPD010000015">
    <property type="protein sequence ID" value="MBJ3764003.1"/>
    <property type="molecule type" value="Genomic_DNA"/>
</dbReference>
<dbReference type="Gene3D" id="2.40.440.10">
    <property type="entry name" value="L,D-transpeptidase catalytic domain-like"/>
    <property type="match status" value="1"/>
</dbReference>
<dbReference type="InterPro" id="IPR038063">
    <property type="entry name" value="Transpep_catalytic_dom"/>
</dbReference>
<evidence type="ECO:0000259" key="11">
    <source>
        <dbReference type="PROSITE" id="PS52029"/>
    </source>
</evidence>
<dbReference type="GO" id="GO:0071555">
    <property type="term" value="P:cell wall organization"/>
    <property type="evidence" value="ECO:0007669"/>
    <property type="project" value="UniProtKB-UniRule"/>
</dbReference>
<dbReference type="PROSITE" id="PS51318">
    <property type="entry name" value="TAT"/>
    <property type="match status" value="1"/>
</dbReference>
<dbReference type="InterPro" id="IPR050979">
    <property type="entry name" value="LD-transpeptidase"/>
</dbReference>
<evidence type="ECO:0000256" key="2">
    <source>
        <dbReference type="ARBA" id="ARBA00005992"/>
    </source>
</evidence>
<feature type="signal peptide" evidence="10">
    <location>
        <begin position="1"/>
        <end position="20"/>
    </location>
</feature>
<keyword evidence="4" id="KW-0808">Transferase</keyword>
<keyword evidence="13" id="KW-1185">Reference proteome</keyword>
<evidence type="ECO:0000256" key="4">
    <source>
        <dbReference type="ARBA" id="ARBA00022679"/>
    </source>
</evidence>
<evidence type="ECO:0000256" key="9">
    <source>
        <dbReference type="PROSITE-ProRule" id="PRU01373"/>
    </source>
</evidence>
<dbReference type="Pfam" id="PF03734">
    <property type="entry name" value="YkuD"/>
    <property type="match status" value="1"/>
</dbReference>
<evidence type="ECO:0000313" key="12">
    <source>
        <dbReference type="EMBL" id="MBJ3764003.1"/>
    </source>
</evidence>
<evidence type="ECO:0000256" key="5">
    <source>
        <dbReference type="ARBA" id="ARBA00022801"/>
    </source>
</evidence>
<sequence>MISRRLLLASAGAATLSACARPAPVTRNAVPAIAPPPPVPPAYGALYDEPFPVPAIPPGVVDPKLFRQDTASPRPEMAPGSILVDPDAAFLWLMREGGRALRYGVSVGAQGFGWSGEAVMQYKRKWPRWTPPDEMVARQPQYEPYSIANGGMDGGPGNPLGARAHYLFQDGRDTLYRIHGACEPQYLGKAVSSGCIRMLDQDAIDLYERIENGVQVVVLPSLKTDRLSTLY</sequence>
<evidence type="ECO:0000256" key="10">
    <source>
        <dbReference type="SAM" id="SignalP"/>
    </source>
</evidence>
<keyword evidence="8 9" id="KW-0961">Cell wall biogenesis/degradation</keyword>
<dbReference type="PANTHER" id="PTHR30582">
    <property type="entry name" value="L,D-TRANSPEPTIDASE"/>
    <property type="match status" value="1"/>
</dbReference>
<evidence type="ECO:0000256" key="1">
    <source>
        <dbReference type="ARBA" id="ARBA00004752"/>
    </source>
</evidence>
<dbReference type="GO" id="GO:0018104">
    <property type="term" value="P:peptidoglycan-protein cross-linking"/>
    <property type="evidence" value="ECO:0007669"/>
    <property type="project" value="TreeGrafter"/>
</dbReference>
<keyword evidence="3" id="KW-0328">Glycosyltransferase</keyword>
<keyword evidence="10" id="KW-0732">Signal</keyword>
<evidence type="ECO:0000256" key="3">
    <source>
        <dbReference type="ARBA" id="ARBA00022676"/>
    </source>
</evidence>
<evidence type="ECO:0000256" key="6">
    <source>
        <dbReference type="ARBA" id="ARBA00022960"/>
    </source>
</evidence>
<dbReference type="SUPFAM" id="SSF141523">
    <property type="entry name" value="L,D-transpeptidase catalytic domain-like"/>
    <property type="match status" value="1"/>
</dbReference>
<accession>A0A934IBD9</accession>
<keyword evidence="5" id="KW-0378">Hydrolase</keyword>
<evidence type="ECO:0000256" key="7">
    <source>
        <dbReference type="ARBA" id="ARBA00022984"/>
    </source>
</evidence>
<dbReference type="InterPro" id="IPR006311">
    <property type="entry name" value="TAT_signal"/>
</dbReference>
<feature type="domain" description="L,D-TPase catalytic" evidence="11">
    <location>
        <begin position="80"/>
        <end position="219"/>
    </location>
</feature>
<keyword evidence="6 9" id="KW-0133">Cell shape</keyword>
<dbReference type="PROSITE" id="PS52029">
    <property type="entry name" value="LD_TPASE"/>
    <property type="match status" value="1"/>
</dbReference>
<reference evidence="12" key="1">
    <citation type="submission" date="2020-12" db="EMBL/GenBank/DDBJ databases">
        <title>Bacterial taxonomy.</title>
        <authorList>
            <person name="Pan X."/>
        </authorList>
    </citation>
    <scope>NUCLEOTIDE SEQUENCE</scope>
    <source>
        <strain evidence="12">KCTC 52957</strain>
    </source>
</reference>
<evidence type="ECO:0000256" key="8">
    <source>
        <dbReference type="ARBA" id="ARBA00023316"/>
    </source>
</evidence>
<dbReference type="PROSITE" id="PS51257">
    <property type="entry name" value="PROKAR_LIPOPROTEIN"/>
    <property type="match status" value="1"/>
</dbReference>
<comment type="pathway">
    <text evidence="1 9">Cell wall biogenesis; peptidoglycan biosynthesis.</text>
</comment>
<comment type="caution">
    <text evidence="12">The sequence shown here is derived from an EMBL/GenBank/DDBJ whole genome shotgun (WGS) entry which is preliminary data.</text>
</comment>
<keyword evidence="7 9" id="KW-0573">Peptidoglycan synthesis</keyword>
<dbReference type="Proteomes" id="UP000642488">
    <property type="component" value="Unassembled WGS sequence"/>
</dbReference>
<organism evidence="12 13">
    <name type="scientific">Palleronia pontilimi</name>
    <dbReference type="NCBI Taxonomy" id="1964209"/>
    <lineage>
        <taxon>Bacteria</taxon>
        <taxon>Pseudomonadati</taxon>
        <taxon>Pseudomonadota</taxon>
        <taxon>Alphaproteobacteria</taxon>
        <taxon>Rhodobacterales</taxon>
        <taxon>Roseobacteraceae</taxon>
        <taxon>Palleronia</taxon>
    </lineage>
</organism>
<dbReference type="CDD" id="cd16913">
    <property type="entry name" value="YkuD_like"/>
    <property type="match status" value="1"/>
</dbReference>
<feature type="active site" description="Proton donor/acceptor" evidence="9">
    <location>
        <position position="179"/>
    </location>
</feature>
<dbReference type="GO" id="GO:0005576">
    <property type="term" value="C:extracellular region"/>
    <property type="evidence" value="ECO:0007669"/>
    <property type="project" value="TreeGrafter"/>
</dbReference>
<protein>
    <submittedName>
        <fullName evidence="12">L,D-transpeptidase</fullName>
    </submittedName>
</protein>
<feature type="active site" description="Nucleophile" evidence="9">
    <location>
        <position position="195"/>
    </location>
</feature>
<dbReference type="GO" id="GO:0008360">
    <property type="term" value="P:regulation of cell shape"/>
    <property type="evidence" value="ECO:0007669"/>
    <property type="project" value="UniProtKB-UniRule"/>
</dbReference>